<dbReference type="EMBL" id="JAFBIL020000004">
    <property type="protein sequence ID" value="MBZ2207936.1"/>
    <property type="molecule type" value="Genomic_DNA"/>
</dbReference>
<dbReference type="PANTHER" id="PTHR43071:SF1">
    <property type="entry name" value="2-AMINO-4-HYDROXY-6-HYDROXYMETHYLDIHYDROPTERIDINE PYROPHOSPHOKINASE"/>
    <property type="match status" value="1"/>
</dbReference>
<sequence length="157" mass="16727">MIAYIGIGANLGDALANVDDALVRLAKMPSTQLLASSAKYRTAPIDSSGDDYINAVALIDTNLGAHALLAALQDIELAHGRERPYRNAPRTLDLDVLLYGDQVIDTPALQVPHPRMLERAFVVVPLLEIAPDAAVPGRGPVQQFIGDVASQQIAKLP</sequence>
<keyword evidence="5 14" id="KW-0808">Transferase</keyword>
<evidence type="ECO:0000256" key="3">
    <source>
        <dbReference type="ARBA" id="ARBA00013253"/>
    </source>
</evidence>
<proteinExistence type="inferred from homology"/>
<dbReference type="PANTHER" id="PTHR43071">
    <property type="entry name" value="2-AMINO-4-HYDROXY-6-HYDROXYMETHYLDIHYDROPTERIDINE PYROPHOSPHOKINASE"/>
    <property type="match status" value="1"/>
</dbReference>
<evidence type="ECO:0000256" key="11">
    <source>
        <dbReference type="ARBA" id="ARBA00029766"/>
    </source>
</evidence>
<dbReference type="InterPro" id="IPR035907">
    <property type="entry name" value="Hppk_sf"/>
</dbReference>
<dbReference type="Gene3D" id="3.30.70.560">
    <property type="entry name" value="7,8-Dihydro-6-hydroxymethylpterin-pyrophosphokinase HPPK"/>
    <property type="match status" value="1"/>
</dbReference>
<dbReference type="NCBIfam" id="TIGR01498">
    <property type="entry name" value="folK"/>
    <property type="match status" value="1"/>
</dbReference>
<dbReference type="GO" id="GO:0003848">
    <property type="term" value="F:2-amino-4-hydroxy-6-hydroxymethyldihydropteridine diphosphokinase activity"/>
    <property type="evidence" value="ECO:0007669"/>
    <property type="project" value="UniProtKB-EC"/>
</dbReference>
<keyword evidence="9" id="KW-0289">Folate biosynthesis</keyword>
<comment type="pathway">
    <text evidence="1">Cofactor biosynthesis; tetrahydrofolate biosynthesis; 2-amino-4-hydroxy-6-hydroxymethyl-7,8-dihydropteridine diphosphate from 7,8-dihydroneopterin triphosphate: step 4/4.</text>
</comment>
<evidence type="ECO:0000256" key="8">
    <source>
        <dbReference type="ARBA" id="ARBA00022840"/>
    </source>
</evidence>
<dbReference type="Pfam" id="PF01288">
    <property type="entry name" value="HPPK"/>
    <property type="match status" value="1"/>
</dbReference>
<comment type="caution">
    <text evidence="14">The sequence shown here is derived from an EMBL/GenBank/DDBJ whole genome shotgun (WGS) entry which is preliminary data.</text>
</comment>
<dbReference type="EC" id="2.7.6.3" evidence="3"/>
<comment type="function">
    <text evidence="10">Catalyzes the transfer of pyrophosphate from adenosine triphosphate (ATP) to 6-hydroxymethyl-7,8-dihydropterin, an enzymatic step in folate biosynthesis pathway.</text>
</comment>
<evidence type="ECO:0000256" key="4">
    <source>
        <dbReference type="ARBA" id="ARBA00016218"/>
    </source>
</evidence>
<dbReference type="RefSeq" id="WP_223468417.1">
    <property type="nucleotide sequence ID" value="NZ_JAFBIL020000004.1"/>
</dbReference>
<organism evidence="14 15">
    <name type="scientific">Massilia soli</name>
    <dbReference type="NCBI Taxonomy" id="2792854"/>
    <lineage>
        <taxon>Bacteria</taxon>
        <taxon>Pseudomonadati</taxon>
        <taxon>Pseudomonadota</taxon>
        <taxon>Betaproteobacteria</taxon>
        <taxon>Burkholderiales</taxon>
        <taxon>Oxalobacteraceae</taxon>
        <taxon>Telluria group</taxon>
        <taxon>Massilia</taxon>
    </lineage>
</organism>
<evidence type="ECO:0000313" key="15">
    <source>
        <dbReference type="Proteomes" id="UP000809349"/>
    </source>
</evidence>
<evidence type="ECO:0000256" key="12">
    <source>
        <dbReference type="ARBA" id="ARBA00033413"/>
    </source>
</evidence>
<evidence type="ECO:0000256" key="2">
    <source>
        <dbReference type="ARBA" id="ARBA00005810"/>
    </source>
</evidence>
<keyword evidence="15" id="KW-1185">Reference proteome</keyword>
<evidence type="ECO:0000256" key="1">
    <source>
        <dbReference type="ARBA" id="ARBA00005051"/>
    </source>
</evidence>
<dbReference type="CDD" id="cd00483">
    <property type="entry name" value="HPPK"/>
    <property type="match status" value="1"/>
</dbReference>
<dbReference type="Proteomes" id="UP000809349">
    <property type="component" value="Unassembled WGS sequence"/>
</dbReference>
<protein>
    <recommendedName>
        <fullName evidence="4">2-amino-4-hydroxy-6-hydroxymethyldihydropteridine pyrophosphokinase</fullName>
        <ecNumber evidence="3">2.7.6.3</ecNumber>
    </recommendedName>
    <alternativeName>
        <fullName evidence="11">6-hydroxymethyl-7,8-dihydropterin pyrophosphokinase</fullName>
    </alternativeName>
    <alternativeName>
        <fullName evidence="12">7,8-dihydro-6-hydroxymethylpterin-pyrophosphokinase</fullName>
    </alternativeName>
</protein>
<comment type="similarity">
    <text evidence="2">Belongs to the HPPK family.</text>
</comment>
<reference evidence="14 15" key="1">
    <citation type="submission" date="2021-08" db="EMBL/GenBank/DDBJ databases">
        <title>Massilia sp. R798.</title>
        <authorList>
            <person name="Baek J.H."/>
            <person name="Jung H.S."/>
            <person name="Kim K.R."/>
            <person name="Jeon C.O."/>
        </authorList>
    </citation>
    <scope>NUCLEOTIDE SEQUENCE [LARGE SCALE GENOMIC DNA]</scope>
    <source>
        <strain evidence="14 15">R798</strain>
    </source>
</reference>
<evidence type="ECO:0000256" key="6">
    <source>
        <dbReference type="ARBA" id="ARBA00022741"/>
    </source>
</evidence>
<evidence type="ECO:0000256" key="10">
    <source>
        <dbReference type="ARBA" id="ARBA00029409"/>
    </source>
</evidence>
<evidence type="ECO:0000256" key="5">
    <source>
        <dbReference type="ARBA" id="ARBA00022679"/>
    </source>
</evidence>
<dbReference type="PROSITE" id="PS00794">
    <property type="entry name" value="HPPK"/>
    <property type="match status" value="1"/>
</dbReference>
<evidence type="ECO:0000256" key="9">
    <source>
        <dbReference type="ARBA" id="ARBA00022909"/>
    </source>
</evidence>
<accession>A0ABS7SP24</accession>
<dbReference type="SUPFAM" id="SSF55083">
    <property type="entry name" value="6-hydroxymethyl-7,8-dihydropterin pyrophosphokinase, HPPK"/>
    <property type="match status" value="1"/>
</dbReference>
<keyword evidence="7" id="KW-0418">Kinase</keyword>
<feature type="domain" description="7,8-dihydro-6-hydroxymethylpterin-pyrophosphokinase" evidence="13">
    <location>
        <begin position="86"/>
        <end position="97"/>
    </location>
</feature>
<gene>
    <name evidence="14" type="primary">folK</name>
    <name evidence="14" type="ORF">I4X03_011755</name>
</gene>
<keyword evidence="6" id="KW-0547">Nucleotide-binding</keyword>
<dbReference type="InterPro" id="IPR000550">
    <property type="entry name" value="Hppk"/>
</dbReference>
<name>A0ABS7SP24_9BURK</name>
<evidence type="ECO:0000256" key="7">
    <source>
        <dbReference type="ARBA" id="ARBA00022777"/>
    </source>
</evidence>
<evidence type="ECO:0000259" key="13">
    <source>
        <dbReference type="PROSITE" id="PS00794"/>
    </source>
</evidence>
<evidence type="ECO:0000313" key="14">
    <source>
        <dbReference type="EMBL" id="MBZ2207936.1"/>
    </source>
</evidence>
<keyword evidence="8" id="KW-0067">ATP-binding</keyword>